<feature type="domain" description="Alpha-L-rhamnosidase C-terminal" evidence="3">
    <location>
        <begin position="584"/>
        <end position="654"/>
    </location>
</feature>
<evidence type="ECO:0000313" key="5">
    <source>
        <dbReference type="Proteomes" id="UP000054383"/>
    </source>
</evidence>
<dbReference type="InterPro" id="IPR008928">
    <property type="entry name" value="6-hairpin_glycosidase_sf"/>
</dbReference>
<dbReference type="EMBL" id="CVMT01000008">
    <property type="protein sequence ID" value="CRG90588.1"/>
    <property type="molecule type" value="Genomic_DNA"/>
</dbReference>
<dbReference type="AlphaFoldDB" id="A0A0U1M4Q6"/>
<sequence>MKAQSLRAVALLLAQGHLAFAALPSNKTSWQQYVVSPQSRNIVPSSILSTNGNVSNADVLVSGGGVARLTRADDTATAPEIVLDFGKNVVGFLEIEFAGGSTNAPGIQLAFSETLQYLTNVSDFTRSGNGDTITPGTDQIAVPSAPYNWTDSNGCAYNGNQVCSDGLHGFRYLKITLDALASDTPYTSPSGFVEISSVSLNFTAYLGTISSYSGWFESSDEQLNQFWYDAAYTNEMVIDDFLADTVDPRNSASPSLLGKTVIFDGAKRDRDPYVGDIAVSGRTAYLSHQDASSAVVNVLADLAEHQSSNGWIPPASINNYTLPLFDYPLYWVTSSWDYVLYTGDVQYASTYYSTLQNVLNIWCPSVTDNTTGLLNKSTEYGDYAFLSRYGFVTYYNALYVQALESAAKLANATNQTSDASAWQQRSASVSQAINDHLWDAGVGAYYDDANDTTRHGQDGNGIAVLTGIANSTQAQSALDYLANKTALPYGNAFMDTDTLVSDGSTRVYAFISYFDIQARFLTGNVDSALDEIRRLYGWMATSDPGITFWEGIGANGSAYEEAYMSKAHGWSTGVLPALTNYVLGLMPTEPGYKRFIVNPVFPQNITWARGQEATPYGDVYVEWSTADNGTTTISLTVPKGTVADVSVPKKNTVELDGTVVWSASSQTRSGVEVQQNANSITLVGVSAGRHAVVAE</sequence>
<dbReference type="InterPro" id="IPR035396">
    <property type="entry name" value="Bac_rhamnosid6H"/>
</dbReference>
<evidence type="ECO:0000259" key="2">
    <source>
        <dbReference type="Pfam" id="PF17389"/>
    </source>
</evidence>
<feature type="chain" id="PRO_5006711541" description="Alpha-L-rhamnosidase" evidence="1">
    <location>
        <begin position="22"/>
        <end position="695"/>
    </location>
</feature>
<dbReference type="GO" id="GO:0005975">
    <property type="term" value="P:carbohydrate metabolic process"/>
    <property type="evidence" value="ECO:0007669"/>
    <property type="project" value="InterPro"/>
</dbReference>
<dbReference type="Gene3D" id="2.60.120.260">
    <property type="entry name" value="Galactose-binding domain-like"/>
    <property type="match status" value="1"/>
</dbReference>
<evidence type="ECO:0000256" key="1">
    <source>
        <dbReference type="SAM" id="SignalP"/>
    </source>
</evidence>
<gene>
    <name evidence="4" type="ORF">PISL3812_07632</name>
</gene>
<dbReference type="GO" id="GO:0003824">
    <property type="term" value="F:catalytic activity"/>
    <property type="evidence" value="ECO:0007669"/>
    <property type="project" value="UniProtKB-ARBA"/>
</dbReference>
<keyword evidence="5" id="KW-1185">Reference proteome</keyword>
<dbReference type="OMA" id="RVYAFIS"/>
<protein>
    <recommendedName>
        <fullName evidence="6">Alpha-L-rhamnosidase</fullName>
    </recommendedName>
</protein>
<evidence type="ECO:0000259" key="3">
    <source>
        <dbReference type="Pfam" id="PF17390"/>
    </source>
</evidence>
<dbReference type="SUPFAM" id="SSF48208">
    <property type="entry name" value="Six-hairpin glycosidases"/>
    <property type="match status" value="1"/>
</dbReference>
<dbReference type="InterPro" id="IPR012341">
    <property type="entry name" value="6hp_glycosidase-like_sf"/>
</dbReference>
<dbReference type="PANTHER" id="PTHR34987">
    <property type="entry name" value="C, PUTATIVE (AFU_ORTHOLOGUE AFUA_3G02880)-RELATED"/>
    <property type="match status" value="1"/>
</dbReference>
<dbReference type="STRING" id="28573.A0A0U1M4Q6"/>
<dbReference type="PANTHER" id="PTHR34987:SF5">
    <property type="entry name" value="ALPHA-RHAMNOSIDASE"/>
    <property type="match status" value="1"/>
</dbReference>
<proteinExistence type="predicted"/>
<feature type="domain" description="Alpha-L-rhamnosidase six-hairpin glycosidase" evidence="2">
    <location>
        <begin position="261"/>
        <end position="484"/>
    </location>
</feature>
<dbReference type="InterPro" id="IPR035398">
    <property type="entry name" value="Bac_rhamnosid_C"/>
</dbReference>
<dbReference type="Pfam" id="PF17389">
    <property type="entry name" value="Bac_rhamnosid6H"/>
    <property type="match status" value="1"/>
</dbReference>
<evidence type="ECO:0000313" key="4">
    <source>
        <dbReference type="EMBL" id="CRG90588.1"/>
    </source>
</evidence>
<dbReference type="Gene3D" id="1.50.10.10">
    <property type="match status" value="1"/>
</dbReference>
<dbReference type="Gene3D" id="2.60.420.10">
    <property type="entry name" value="Maltose phosphorylase, domain 3"/>
    <property type="match status" value="1"/>
</dbReference>
<dbReference type="OrthoDB" id="10036721at2759"/>
<feature type="signal peptide" evidence="1">
    <location>
        <begin position="1"/>
        <end position="21"/>
    </location>
</feature>
<evidence type="ECO:0008006" key="6">
    <source>
        <dbReference type="Google" id="ProtNLM"/>
    </source>
</evidence>
<dbReference type="Proteomes" id="UP000054383">
    <property type="component" value="Unassembled WGS sequence"/>
</dbReference>
<keyword evidence="1" id="KW-0732">Signal</keyword>
<accession>A0A0U1M4Q6</accession>
<organism evidence="4 5">
    <name type="scientific">Talaromyces islandicus</name>
    <name type="common">Penicillium islandicum</name>
    <dbReference type="NCBI Taxonomy" id="28573"/>
    <lineage>
        <taxon>Eukaryota</taxon>
        <taxon>Fungi</taxon>
        <taxon>Dikarya</taxon>
        <taxon>Ascomycota</taxon>
        <taxon>Pezizomycotina</taxon>
        <taxon>Eurotiomycetes</taxon>
        <taxon>Eurotiomycetidae</taxon>
        <taxon>Eurotiales</taxon>
        <taxon>Trichocomaceae</taxon>
        <taxon>Talaromyces</taxon>
        <taxon>Talaromyces sect. Islandici</taxon>
    </lineage>
</organism>
<reference evidence="4 5" key="1">
    <citation type="submission" date="2015-04" db="EMBL/GenBank/DDBJ databases">
        <authorList>
            <person name="Syromyatnikov M.Y."/>
            <person name="Popov V.N."/>
        </authorList>
    </citation>
    <scope>NUCLEOTIDE SEQUENCE [LARGE SCALE GENOMIC DNA]</scope>
    <source>
        <strain evidence="4">WF-38-12</strain>
    </source>
</reference>
<dbReference type="Pfam" id="PF17390">
    <property type="entry name" value="Bac_rhamnosid_C"/>
    <property type="match status" value="1"/>
</dbReference>
<name>A0A0U1M4Q6_TALIS</name>